<feature type="transmembrane region" description="Helical" evidence="7">
    <location>
        <begin position="379"/>
        <end position="400"/>
    </location>
</feature>
<name>A0A2I1IN66_9ACTO</name>
<gene>
    <name evidence="8" type="ORF">CYJ19_06945</name>
</gene>
<feature type="transmembrane region" description="Helical" evidence="7">
    <location>
        <begin position="71"/>
        <end position="91"/>
    </location>
</feature>
<dbReference type="GO" id="GO:0005886">
    <property type="term" value="C:plasma membrane"/>
    <property type="evidence" value="ECO:0007669"/>
    <property type="project" value="TreeGrafter"/>
</dbReference>
<feature type="region of interest" description="Disordered" evidence="6">
    <location>
        <begin position="452"/>
        <end position="476"/>
    </location>
</feature>
<feature type="transmembrane region" description="Helical" evidence="7">
    <location>
        <begin position="337"/>
        <end position="359"/>
    </location>
</feature>
<evidence type="ECO:0000256" key="4">
    <source>
        <dbReference type="ARBA" id="ARBA00022989"/>
    </source>
</evidence>
<dbReference type="GeneID" id="35866665"/>
<dbReference type="RefSeq" id="WP_024332028.1">
    <property type="nucleotide sequence ID" value="NZ_JASOXK010000007.1"/>
</dbReference>
<feature type="transmembrane region" description="Helical" evidence="7">
    <location>
        <begin position="257"/>
        <end position="275"/>
    </location>
</feature>
<accession>A0A2I1IN66</accession>
<dbReference type="PANTHER" id="PTHR30474:SF3">
    <property type="entry name" value="PEPTIDOGLYCAN GLYCOSYLTRANSFERASE RODA"/>
    <property type="match status" value="1"/>
</dbReference>
<keyword evidence="2 7" id="KW-0812">Transmembrane</keyword>
<comment type="subcellular location">
    <subcellularLocation>
        <location evidence="1">Membrane</location>
        <topology evidence="1">Multi-pass membrane protein</topology>
    </subcellularLocation>
</comment>
<keyword evidence="5 7" id="KW-0472">Membrane</keyword>
<keyword evidence="3" id="KW-0133">Cell shape</keyword>
<organism evidence="8 9">
    <name type="scientific">Winkia neuii</name>
    <dbReference type="NCBI Taxonomy" id="33007"/>
    <lineage>
        <taxon>Bacteria</taxon>
        <taxon>Bacillati</taxon>
        <taxon>Actinomycetota</taxon>
        <taxon>Actinomycetes</taxon>
        <taxon>Actinomycetales</taxon>
        <taxon>Actinomycetaceae</taxon>
        <taxon>Winkia</taxon>
    </lineage>
</organism>
<evidence type="ECO:0000256" key="5">
    <source>
        <dbReference type="ARBA" id="ARBA00023136"/>
    </source>
</evidence>
<reference evidence="8 9" key="1">
    <citation type="submission" date="2017-12" db="EMBL/GenBank/DDBJ databases">
        <title>Phylogenetic diversity of female urinary microbiome.</title>
        <authorList>
            <person name="Thomas-White K."/>
            <person name="Wolfe A.J."/>
        </authorList>
    </citation>
    <scope>NUCLEOTIDE SEQUENCE [LARGE SCALE GENOMIC DNA]</scope>
    <source>
        <strain evidence="8 9">UMB0402</strain>
    </source>
</reference>
<feature type="transmembrane region" description="Helical" evidence="7">
    <location>
        <begin position="17"/>
        <end position="34"/>
    </location>
</feature>
<evidence type="ECO:0000256" key="2">
    <source>
        <dbReference type="ARBA" id="ARBA00022692"/>
    </source>
</evidence>
<dbReference type="EMBL" id="PKKO01000003">
    <property type="protein sequence ID" value="PKY72570.1"/>
    <property type="molecule type" value="Genomic_DNA"/>
</dbReference>
<evidence type="ECO:0000313" key="8">
    <source>
        <dbReference type="EMBL" id="PKY72570.1"/>
    </source>
</evidence>
<evidence type="ECO:0000256" key="1">
    <source>
        <dbReference type="ARBA" id="ARBA00004141"/>
    </source>
</evidence>
<feature type="transmembrane region" description="Helical" evidence="7">
    <location>
        <begin position="165"/>
        <end position="192"/>
    </location>
</feature>
<keyword evidence="9" id="KW-1185">Reference proteome</keyword>
<evidence type="ECO:0000256" key="6">
    <source>
        <dbReference type="SAM" id="MobiDB-lite"/>
    </source>
</evidence>
<feature type="transmembrane region" description="Helical" evidence="7">
    <location>
        <begin position="141"/>
        <end position="159"/>
    </location>
</feature>
<dbReference type="AlphaFoldDB" id="A0A2I1IN66"/>
<dbReference type="GO" id="GO:0032153">
    <property type="term" value="C:cell division site"/>
    <property type="evidence" value="ECO:0007669"/>
    <property type="project" value="TreeGrafter"/>
</dbReference>
<evidence type="ECO:0000256" key="3">
    <source>
        <dbReference type="ARBA" id="ARBA00022960"/>
    </source>
</evidence>
<feature type="transmembrane region" description="Helical" evidence="7">
    <location>
        <begin position="236"/>
        <end position="252"/>
    </location>
</feature>
<dbReference type="Pfam" id="PF01098">
    <property type="entry name" value="FTSW_RODA_SPOVE"/>
    <property type="match status" value="1"/>
</dbReference>
<dbReference type="GO" id="GO:0015648">
    <property type="term" value="F:lipid-linked peptidoglycan transporter activity"/>
    <property type="evidence" value="ECO:0007669"/>
    <property type="project" value="TreeGrafter"/>
</dbReference>
<dbReference type="InterPro" id="IPR001182">
    <property type="entry name" value="FtsW/RodA"/>
</dbReference>
<sequence length="488" mass="51834">MATVEIKPVSSARLPEIGLLALALLVGVGGYVATAVTRTGEPPSGLWMHLGALVVFTVVTHLLVRHFAPYADPVILPIAVALNGIGLAMIYRLDLSYAARGQQDLVVGSKQLIITVAGIVLMALTLIVVRDHRRLRKNSYLLMLGGLLLLILPIFFPAVNGAKIWINLGFITIQPAELTKILLAIFFAAYLVEGRDKLSVGGPKILGLRLPRPRDLGPLVVVWAASIVVLVGQRDFGTSLLLFGLFVAMLYVATDRVSWLIIGALLMLPFLWMATKVSHVSSRIDGWLHALDPAVYNRPGGSGQLVQGLFGMATGGLSGTGWGSGYPQIVPFANSDFIFASLAEELGLTGVFAILVLYLILIERGMRTAIGVRDGFGKLLATGLSFGIAFQVFVVVGGITRVLPLTGLTLPFLAAGGSSLMSSWIIVGLLLRISDAARRPAPTGQLTTAEIDKVTKGSSATQKDAPKVGATPSNEETQLVHINKGEAL</sequence>
<dbReference type="GO" id="GO:0008360">
    <property type="term" value="P:regulation of cell shape"/>
    <property type="evidence" value="ECO:0007669"/>
    <property type="project" value="UniProtKB-KW"/>
</dbReference>
<dbReference type="GO" id="GO:0051301">
    <property type="term" value="P:cell division"/>
    <property type="evidence" value="ECO:0007669"/>
    <property type="project" value="InterPro"/>
</dbReference>
<dbReference type="PANTHER" id="PTHR30474">
    <property type="entry name" value="CELL CYCLE PROTEIN"/>
    <property type="match status" value="1"/>
</dbReference>
<evidence type="ECO:0000313" key="9">
    <source>
        <dbReference type="Proteomes" id="UP000235122"/>
    </source>
</evidence>
<feature type="transmembrane region" description="Helical" evidence="7">
    <location>
        <begin position="111"/>
        <end position="129"/>
    </location>
</feature>
<protein>
    <submittedName>
        <fullName evidence="8">FtsW/RodA/SpoVE family cell cycle protein</fullName>
    </submittedName>
</protein>
<dbReference type="STRING" id="33007.HMPREF3198_00359"/>
<feature type="transmembrane region" description="Helical" evidence="7">
    <location>
        <begin position="412"/>
        <end position="431"/>
    </location>
</feature>
<proteinExistence type="predicted"/>
<comment type="caution">
    <text evidence="8">The sequence shown here is derived from an EMBL/GenBank/DDBJ whole genome shotgun (WGS) entry which is preliminary data.</text>
</comment>
<dbReference type="Proteomes" id="UP000235122">
    <property type="component" value="Unassembled WGS sequence"/>
</dbReference>
<evidence type="ECO:0000256" key="7">
    <source>
        <dbReference type="SAM" id="Phobius"/>
    </source>
</evidence>
<keyword evidence="4 7" id="KW-1133">Transmembrane helix</keyword>
<feature type="transmembrane region" description="Helical" evidence="7">
    <location>
        <begin position="46"/>
        <end position="64"/>
    </location>
</feature>